<feature type="short sequence motif" description="Q motif" evidence="7">
    <location>
        <begin position="259"/>
        <end position="287"/>
    </location>
</feature>
<dbReference type="RefSeq" id="XP_022664362.1">
    <property type="nucleotide sequence ID" value="XM_022808627.1"/>
</dbReference>
<dbReference type="GeneID" id="111251726"/>
<feature type="compositionally biased region" description="Basic and acidic residues" evidence="9">
    <location>
        <begin position="663"/>
        <end position="673"/>
    </location>
</feature>
<reference evidence="13" key="1">
    <citation type="submission" date="2021-01" db="UniProtKB">
        <authorList>
            <consortium name="EnsemblMetazoa"/>
        </authorList>
    </citation>
    <scope>IDENTIFICATION</scope>
</reference>
<feature type="compositionally biased region" description="Polar residues" evidence="9">
    <location>
        <begin position="47"/>
        <end position="61"/>
    </location>
</feature>
<dbReference type="InParanoid" id="A0A7M7KBB0"/>
<evidence type="ECO:0000256" key="8">
    <source>
        <dbReference type="RuleBase" id="RU000492"/>
    </source>
</evidence>
<dbReference type="GO" id="GO:0016787">
    <property type="term" value="F:hydrolase activity"/>
    <property type="evidence" value="ECO:0007669"/>
    <property type="project" value="UniProtKB-KW"/>
</dbReference>
<accession>A0A7M7KBB0</accession>
<dbReference type="OrthoDB" id="196131at2759"/>
<evidence type="ECO:0000313" key="13">
    <source>
        <dbReference type="EnsemblMetazoa" id="XP_022664362"/>
    </source>
</evidence>
<dbReference type="PROSITE" id="PS00039">
    <property type="entry name" value="DEAD_ATP_HELICASE"/>
    <property type="match status" value="1"/>
</dbReference>
<evidence type="ECO:0000256" key="6">
    <source>
        <dbReference type="ARBA" id="ARBA00047984"/>
    </source>
</evidence>
<feature type="compositionally biased region" description="Basic and acidic residues" evidence="9">
    <location>
        <begin position="141"/>
        <end position="155"/>
    </location>
</feature>
<dbReference type="KEGG" id="vde:111251726"/>
<keyword evidence="4 8" id="KW-0347">Helicase</keyword>
<dbReference type="InterPro" id="IPR027417">
    <property type="entry name" value="P-loop_NTPase"/>
</dbReference>
<dbReference type="SMART" id="SM00487">
    <property type="entry name" value="DEXDc"/>
    <property type="match status" value="1"/>
</dbReference>
<evidence type="ECO:0000259" key="11">
    <source>
        <dbReference type="PROSITE" id="PS51194"/>
    </source>
</evidence>
<feature type="region of interest" description="Disordered" evidence="9">
    <location>
        <begin position="738"/>
        <end position="787"/>
    </location>
</feature>
<dbReference type="Pfam" id="PF00270">
    <property type="entry name" value="DEAD"/>
    <property type="match status" value="1"/>
</dbReference>
<dbReference type="InterPro" id="IPR001650">
    <property type="entry name" value="Helicase_C-like"/>
</dbReference>
<keyword evidence="3 8" id="KW-0378">Hydrolase</keyword>
<dbReference type="InterPro" id="IPR011545">
    <property type="entry name" value="DEAD/DEAH_box_helicase_dom"/>
</dbReference>
<dbReference type="SMART" id="SM00490">
    <property type="entry name" value="HELICc"/>
    <property type="match status" value="1"/>
</dbReference>
<dbReference type="CDD" id="cd17952">
    <property type="entry name" value="DEADc_DDX42"/>
    <property type="match status" value="1"/>
</dbReference>
<feature type="region of interest" description="Disordered" evidence="9">
    <location>
        <begin position="655"/>
        <end position="696"/>
    </location>
</feature>
<dbReference type="PANTHER" id="PTHR47958">
    <property type="entry name" value="ATP-DEPENDENT RNA HELICASE DBP3"/>
    <property type="match status" value="1"/>
</dbReference>
<feature type="compositionally biased region" description="Basic and acidic residues" evidence="9">
    <location>
        <begin position="125"/>
        <end position="134"/>
    </location>
</feature>
<feature type="region of interest" description="Disordered" evidence="9">
    <location>
        <begin position="1"/>
        <end position="155"/>
    </location>
</feature>
<evidence type="ECO:0000256" key="7">
    <source>
        <dbReference type="PROSITE-ProRule" id="PRU00552"/>
    </source>
</evidence>
<feature type="domain" description="DEAD-box RNA helicase Q" evidence="12">
    <location>
        <begin position="259"/>
        <end position="287"/>
    </location>
</feature>
<proteinExistence type="inferred from homology"/>
<name>A0A7M7KBB0_VARDE</name>
<organism evidence="13 14">
    <name type="scientific">Varroa destructor</name>
    <name type="common">Honeybee mite</name>
    <dbReference type="NCBI Taxonomy" id="109461"/>
    <lineage>
        <taxon>Eukaryota</taxon>
        <taxon>Metazoa</taxon>
        <taxon>Ecdysozoa</taxon>
        <taxon>Arthropoda</taxon>
        <taxon>Chelicerata</taxon>
        <taxon>Arachnida</taxon>
        <taxon>Acari</taxon>
        <taxon>Parasitiformes</taxon>
        <taxon>Mesostigmata</taxon>
        <taxon>Gamasina</taxon>
        <taxon>Dermanyssoidea</taxon>
        <taxon>Varroidae</taxon>
        <taxon>Varroa</taxon>
    </lineage>
</organism>
<dbReference type="GO" id="GO:0005524">
    <property type="term" value="F:ATP binding"/>
    <property type="evidence" value="ECO:0007669"/>
    <property type="project" value="UniProtKB-KW"/>
</dbReference>
<dbReference type="PROSITE" id="PS51194">
    <property type="entry name" value="HELICASE_CTER"/>
    <property type="match status" value="1"/>
</dbReference>
<evidence type="ECO:0000256" key="1">
    <source>
        <dbReference type="ARBA" id="ARBA00012552"/>
    </source>
</evidence>
<dbReference type="CDD" id="cd18787">
    <property type="entry name" value="SF2_C_DEAD"/>
    <property type="match status" value="1"/>
</dbReference>
<dbReference type="AlphaFoldDB" id="A0A7M7KBB0"/>
<feature type="compositionally biased region" description="Acidic residues" evidence="9">
    <location>
        <begin position="81"/>
        <end position="90"/>
    </location>
</feature>
<dbReference type="GO" id="GO:0003676">
    <property type="term" value="F:nucleic acid binding"/>
    <property type="evidence" value="ECO:0007669"/>
    <property type="project" value="InterPro"/>
</dbReference>
<dbReference type="EnsemblMetazoa" id="XM_022808627">
    <property type="protein sequence ID" value="XP_022664362"/>
    <property type="gene ID" value="LOC111251726"/>
</dbReference>
<feature type="domain" description="Helicase C-terminal" evidence="11">
    <location>
        <begin position="499"/>
        <end position="644"/>
    </location>
</feature>
<evidence type="ECO:0000256" key="5">
    <source>
        <dbReference type="ARBA" id="ARBA00022840"/>
    </source>
</evidence>
<keyword evidence="5 8" id="KW-0067">ATP-binding</keyword>
<dbReference type="PROSITE" id="PS51195">
    <property type="entry name" value="Q_MOTIF"/>
    <property type="match status" value="1"/>
</dbReference>
<feature type="compositionally biased region" description="Polar residues" evidence="9">
    <location>
        <begin position="738"/>
        <end position="751"/>
    </location>
</feature>
<keyword evidence="2 8" id="KW-0547">Nucleotide-binding</keyword>
<comment type="catalytic activity">
    <reaction evidence="6">
        <text>ATP + H2O = ADP + phosphate + H(+)</text>
        <dbReference type="Rhea" id="RHEA:13065"/>
        <dbReference type="ChEBI" id="CHEBI:15377"/>
        <dbReference type="ChEBI" id="CHEBI:15378"/>
        <dbReference type="ChEBI" id="CHEBI:30616"/>
        <dbReference type="ChEBI" id="CHEBI:43474"/>
        <dbReference type="ChEBI" id="CHEBI:456216"/>
        <dbReference type="EC" id="3.6.4.13"/>
    </reaction>
</comment>
<protein>
    <recommendedName>
        <fullName evidence="1">RNA helicase</fullName>
        <ecNumber evidence="1">3.6.4.13</ecNumber>
    </recommendedName>
</protein>
<evidence type="ECO:0000256" key="3">
    <source>
        <dbReference type="ARBA" id="ARBA00022801"/>
    </source>
</evidence>
<dbReference type="InterPro" id="IPR014014">
    <property type="entry name" value="RNA_helicase_DEAD_Q_motif"/>
</dbReference>
<feature type="domain" description="Helicase ATP-binding" evidence="10">
    <location>
        <begin position="290"/>
        <end position="465"/>
    </location>
</feature>
<keyword evidence="14" id="KW-1185">Reference proteome</keyword>
<feature type="compositionally biased region" description="Acidic residues" evidence="9">
    <location>
        <begin position="107"/>
        <end position="116"/>
    </location>
</feature>
<dbReference type="OMA" id="DHTWEQT"/>
<dbReference type="Gene3D" id="3.40.50.300">
    <property type="entry name" value="P-loop containing nucleotide triphosphate hydrolases"/>
    <property type="match status" value="2"/>
</dbReference>
<feature type="compositionally biased region" description="Gly residues" evidence="9">
    <location>
        <begin position="1"/>
        <end position="10"/>
    </location>
</feature>
<dbReference type="FunFam" id="3.40.50.300:FF:000079">
    <property type="entry name" value="probable ATP-dependent RNA helicase DDX17"/>
    <property type="match status" value="1"/>
</dbReference>
<dbReference type="SUPFAM" id="SSF52540">
    <property type="entry name" value="P-loop containing nucleoside triphosphate hydrolases"/>
    <property type="match status" value="2"/>
</dbReference>
<evidence type="ECO:0000259" key="10">
    <source>
        <dbReference type="PROSITE" id="PS51192"/>
    </source>
</evidence>
<comment type="similarity">
    <text evidence="8">Belongs to the DEAD box helicase family.</text>
</comment>
<dbReference type="PROSITE" id="PS51192">
    <property type="entry name" value="HELICASE_ATP_BIND_1"/>
    <property type="match status" value="1"/>
</dbReference>
<evidence type="ECO:0000256" key="4">
    <source>
        <dbReference type="ARBA" id="ARBA00022806"/>
    </source>
</evidence>
<dbReference type="EC" id="3.6.4.13" evidence="1"/>
<feature type="compositionally biased region" description="Low complexity" evidence="9">
    <location>
        <begin position="674"/>
        <end position="691"/>
    </location>
</feature>
<evidence type="ECO:0000259" key="12">
    <source>
        <dbReference type="PROSITE" id="PS51195"/>
    </source>
</evidence>
<dbReference type="FunCoup" id="A0A7M7KBB0">
    <property type="interactions" value="2629"/>
</dbReference>
<evidence type="ECO:0000256" key="9">
    <source>
        <dbReference type="SAM" id="MobiDB-lite"/>
    </source>
</evidence>
<dbReference type="Pfam" id="PF00271">
    <property type="entry name" value="Helicase_C"/>
    <property type="match status" value="1"/>
</dbReference>
<dbReference type="GO" id="GO:0003724">
    <property type="term" value="F:RNA helicase activity"/>
    <property type="evidence" value="ECO:0007669"/>
    <property type="project" value="UniProtKB-EC"/>
</dbReference>
<dbReference type="Proteomes" id="UP000594260">
    <property type="component" value="Unplaced"/>
</dbReference>
<evidence type="ECO:0000256" key="2">
    <source>
        <dbReference type="ARBA" id="ARBA00022741"/>
    </source>
</evidence>
<dbReference type="InterPro" id="IPR000629">
    <property type="entry name" value="RNA-helicase_DEAD-box_CS"/>
</dbReference>
<sequence length="787" mass="87055">MSQRSGGGGKYNSRYDGGEYSSYGTSSRGNSGGGSRDFRAVAPPAAQASNRGYARQTQITTAAALMPTYDQLIKKPRTEEDYWNEDDDEPTTTSKVSSEPKAPGDGEGSDSEEDPLDAFMAGLSEEMKESDRQSKAKKKGDRSDKDKANKGIRDDIEIEDDEESYYRCVKENQLTGTTADDDEIEIEYDEDGNPIVPQKSKYIKPLPSVDHSIVEYKSFEKNFYNEHPDISSLSPDEANKLRQKLGIRVLGVMPCNPVAAFAHMNLDGGLMKAIRKAQYEQPTPIQAQAIPLALSGRDIIGIAKTGSGKTLAFLLPLLVHLMDQDELKEGDGPIGLILAPTRELAMQIYTEAKKFAKVYNVSVACCFGGVSKWEQSKALSEGAEIVVGTPGRMIDMIEKKGTNLQRVTFLVLDEADRMFDMGFEPQVRSICNCVRPDRQCLMFSATFKKKIERLARDVLTDPVKIIQGDIGEATEDVTQVMIFMKSKEQKDIDKEKFLWLGEHIVELCSRGSVLVFVTKKASCEIVAEKLRQRDHKLGMLHGDIDQTERTKIIAAFKRQEFPVLVASDVCARGLDISHIRTVVNFDTARDIDTHTHRVGRTGRAGNKGTAYTLVCEKDKEFAGHLVRNLEGANQHVPQQLMDLAMQSQWFRKSRFKHGGGRGKQLEMKSRERPGLGSTASSGGDASAMDQARAQVSAGTMSLSETFSAHTSGDKPVNRFSVMKAAYGAQYRTQFRAASDQTLSQPYTQQARYGQIPPQRTPVTPQRPPTASPPSGGGESQKKRSRWH</sequence>
<dbReference type="InterPro" id="IPR014001">
    <property type="entry name" value="Helicase_ATP-bd"/>
</dbReference>
<evidence type="ECO:0000313" key="14">
    <source>
        <dbReference type="Proteomes" id="UP000594260"/>
    </source>
</evidence>